<keyword evidence="8" id="KW-0717">Septation</keyword>
<dbReference type="NCBIfam" id="TIGR03598">
    <property type="entry name" value="GTPase_YsxC"/>
    <property type="match status" value="1"/>
</dbReference>
<dbReference type="GO" id="GO:0005525">
    <property type="term" value="F:GTP binding"/>
    <property type="evidence" value="ECO:0007669"/>
    <property type="project" value="UniProtKB-KW"/>
</dbReference>
<dbReference type="InterPro" id="IPR019987">
    <property type="entry name" value="GTP-bd_ribosome_bio_YsxC"/>
</dbReference>
<reference evidence="11" key="1">
    <citation type="submission" date="2018-05" db="EMBL/GenBank/DDBJ databases">
        <authorList>
            <person name="Lanie J.A."/>
            <person name="Ng W.-L."/>
            <person name="Kazmierczak K.M."/>
            <person name="Andrzejewski T.M."/>
            <person name="Davidsen T.M."/>
            <person name="Wayne K.J."/>
            <person name="Tettelin H."/>
            <person name="Glass J.I."/>
            <person name="Rusch D."/>
            <person name="Podicherti R."/>
            <person name="Tsui H.-C.T."/>
            <person name="Winkler M.E."/>
        </authorList>
    </citation>
    <scope>NUCLEOTIDE SEQUENCE</scope>
</reference>
<protein>
    <recommendedName>
        <fullName evidence="10">EngB-type G domain-containing protein</fullName>
    </recommendedName>
</protein>
<evidence type="ECO:0000256" key="7">
    <source>
        <dbReference type="ARBA" id="ARBA00023134"/>
    </source>
</evidence>
<keyword evidence="3" id="KW-0132">Cell division</keyword>
<evidence type="ECO:0000256" key="1">
    <source>
        <dbReference type="ARBA" id="ARBA00001946"/>
    </source>
</evidence>
<keyword evidence="7" id="KW-0342">GTP-binding</keyword>
<dbReference type="SUPFAM" id="SSF52540">
    <property type="entry name" value="P-loop containing nucleoside triphosphate hydrolases"/>
    <property type="match status" value="1"/>
</dbReference>
<keyword evidence="9" id="KW-0131">Cell cycle</keyword>
<dbReference type="FunFam" id="3.40.50.300:FF:000098">
    <property type="entry name" value="Probable GTP-binding protein EngB"/>
    <property type="match status" value="1"/>
</dbReference>
<dbReference type="GO" id="GO:0046872">
    <property type="term" value="F:metal ion binding"/>
    <property type="evidence" value="ECO:0007669"/>
    <property type="project" value="UniProtKB-KW"/>
</dbReference>
<gene>
    <name evidence="11" type="ORF">METZ01_LOCUS94723</name>
</gene>
<dbReference type="InterPro" id="IPR006073">
    <property type="entry name" value="GTP-bd"/>
</dbReference>
<dbReference type="GO" id="GO:0005829">
    <property type="term" value="C:cytosol"/>
    <property type="evidence" value="ECO:0007669"/>
    <property type="project" value="TreeGrafter"/>
</dbReference>
<evidence type="ECO:0000256" key="8">
    <source>
        <dbReference type="ARBA" id="ARBA00023210"/>
    </source>
</evidence>
<dbReference type="GO" id="GO:0000917">
    <property type="term" value="P:division septum assembly"/>
    <property type="evidence" value="ECO:0007669"/>
    <property type="project" value="UniProtKB-KW"/>
</dbReference>
<keyword evidence="4" id="KW-0479">Metal-binding</keyword>
<evidence type="ECO:0000259" key="10">
    <source>
        <dbReference type="PROSITE" id="PS51706"/>
    </source>
</evidence>
<keyword evidence="5" id="KW-0547">Nucleotide-binding</keyword>
<proteinExistence type="inferred from homology"/>
<evidence type="ECO:0000256" key="3">
    <source>
        <dbReference type="ARBA" id="ARBA00022618"/>
    </source>
</evidence>
<name>A0A381VNG8_9ZZZZ</name>
<dbReference type="PANTHER" id="PTHR11649">
    <property type="entry name" value="MSS1/TRME-RELATED GTP-BINDING PROTEIN"/>
    <property type="match status" value="1"/>
</dbReference>
<dbReference type="AlphaFoldDB" id="A0A381VNG8"/>
<feature type="domain" description="EngB-type G" evidence="10">
    <location>
        <begin position="23"/>
        <end position="199"/>
    </location>
</feature>
<keyword evidence="6" id="KW-0460">Magnesium</keyword>
<dbReference type="InterPro" id="IPR027417">
    <property type="entry name" value="P-loop_NTPase"/>
</dbReference>
<dbReference type="InterPro" id="IPR030393">
    <property type="entry name" value="G_ENGB_dom"/>
</dbReference>
<dbReference type="Pfam" id="PF01926">
    <property type="entry name" value="MMR_HSR1"/>
    <property type="match status" value="1"/>
</dbReference>
<comment type="similarity">
    <text evidence="2">Belongs to the TRAFAC class TrmE-Era-EngA-EngB-Septin-like GTPase superfamily. EngB GTPase family.</text>
</comment>
<sequence>MLENFDIKFTKSIVSLKDLPKDRGREVIFCGISNAGKSSVLNSLSQNKRISKTSKTPGRTQSLNLFYVHNKEEKRIIDLPGYGYAKVSKKMRDNWVTMINNYLNSRKSLVGLLIIMDIRHPFKEMDLRLIEWCGETNIPLKILLNKKDKLSNNQAVYQEKKYLKILEEINNKAEMQLYSCKKKIGQKELINTMGDWLKIESPENPG</sequence>
<dbReference type="HAMAP" id="MF_00321">
    <property type="entry name" value="GTPase_EngB"/>
    <property type="match status" value="1"/>
</dbReference>
<dbReference type="EMBL" id="UINC01009333">
    <property type="protein sequence ID" value="SVA41869.1"/>
    <property type="molecule type" value="Genomic_DNA"/>
</dbReference>
<evidence type="ECO:0000256" key="5">
    <source>
        <dbReference type="ARBA" id="ARBA00022741"/>
    </source>
</evidence>
<accession>A0A381VNG8</accession>
<organism evidence="11">
    <name type="scientific">marine metagenome</name>
    <dbReference type="NCBI Taxonomy" id="408172"/>
    <lineage>
        <taxon>unclassified sequences</taxon>
        <taxon>metagenomes</taxon>
        <taxon>ecological metagenomes</taxon>
    </lineage>
</organism>
<dbReference type="CDD" id="cd01876">
    <property type="entry name" value="YihA_EngB"/>
    <property type="match status" value="1"/>
</dbReference>
<dbReference type="PROSITE" id="PS51706">
    <property type="entry name" value="G_ENGB"/>
    <property type="match status" value="1"/>
</dbReference>
<evidence type="ECO:0000256" key="4">
    <source>
        <dbReference type="ARBA" id="ARBA00022723"/>
    </source>
</evidence>
<evidence type="ECO:0000313" key="11">
    <source>
        <dbReference type="EMBL" id="SVA41869.1"/>
    </source>
</evidence>
<evidence type="ECO:0000256" key="2">
    <source>
        <dbReference type="ARBA" id="ARBA00009638"/>
    </source>
</evidence>
<dbReference type="Gene3D" id="3.40.50.300">
    <property type="entry name" value="P-loop containing nucleotide triphosphate hydrolases"/>
    <property type="match status" value="1"/>
</dbReference>
<evidence type="ECO:0000256" key="6">
    <source>
        <dbReference type="ARBA" id="ARBA00022842"/>
    </source>
</evidence>
<dbReference type="PANTHER" id="PTHR11649:SF13">
    <property type="entry name" value="ENGB-TYPE G DOMAIN-CONTAINING PROTEIN"/>
    <property type="match status" value="1"/>
</dbReference>
<comment type="cofactor">
    <cofactor evidence="1">
        <name>Mg(2+)</name>
        <dbReference type="ChEBI" id="CHEBI:18420"/>
    </cofactor>
</comment>
<evidence type="ECO:0000256" key="9">
    <source>
        <dbReference type="ARBA" id="ARBA00023306"/>
    </source>
</evidence>